<proteinExistence type="predicted"/>
<accession>A0A0F9D7M7</accession>
<feature type="non-terminal residue" evidence="2">
    <location>
        <position position="1"/>
    </location>
</feature>
<reference evidence="2" key="1">
    <citation type="journal article" date="2015" name="Nature">
        <title>Complex archaea that bridge the gap between prokaryotes and eukaryotes.</title>
        <authorList>
            <person name="Spang A."/>
            <person name="Saw J.H."/>
            <person name="Jorgensen S.L."/>
            <person name="Zaremba-Niedzwiedzka K."/>
            <person name="Martijn J."/>
            <person name="Lind A.E."/>
            <person name="van Eijk R."/>
            <person name="Schleper C."/>
            <person name="Guy L."/>
            <person name="Ettema T.J."/>
        </authorList>
    </citation>
    <scope>NUCLEOTIDE SEQUENCE</scope>
</reference>
<organism evidence="2">
    <name type="scientific">marine sediment metagenome</name>
    <dbReference type="NCBI Taxonomy" id="412755"/>
    <lineage>
        <taxon>unclassified sequences</taxon>
        <taxon>metagenomes</taxon>
        <taxon>ecological metagenomes</taxon>
    </lineage>
</organism>
<protein>
    <submittedName>
        <fullName evidence="2">Uncharacterized protein</fullName>
    </submittedName>
</protein>
<feature type="compositionally biased region" description="Basic and acidic residues" evidence="1">
    <location>
        <begin position="128"/>
        <end position="137"/>
    </location>
</feature>
<dbReference type="AlphaFoldDB" id="A0A0F9D7M7"/>
<dbReference type="EMBL" id="LAZR01043014">
    <property type="protein sequence ID" value="KKL08108.1"/>
    <property type="molecule type" value="Genomic_DNA"/>
</dbReference>
<sequence>RISDELEWFKEEKPSRGLLKAISPLATAISMYRGPKKPKRKVKIWDPATEDYTIKATPEQITEYDMWRQEEKDVAVQKRELTGRLGVGRRKVQPGTKGGTFGDKIAESVKPQRQQRQQPTATKLRQRGTREAYEQGKRLGYWR</sequence>
<name>A0A0F9D7M7_9ZZZZ</name>
<evidence type="ECO:0000313" key="2">
    <source>
        <dbReference type="EMBL" id="KKL08108.1"/>
    </source>
</evidence>
<feature type="region of interest" description="Disordered" evidence="1">
    <location>
        <begin position="89"/>
        <end position="143"/>
    </location>
</feature>
<evidence type="ECO:0000256" key="1">
    <source>
        <dbReference type="SAM" id="MobiDB-lite"/>
    </source>
</evidence>
<gene>
    <name evidence="2" type="ORF">LCGC14_2579200</name>
</gene>
<comment type="caution">
    <text evidence="2">The sequence shown here is derived from an EMBL/GenBank/DDBJ whole genome shotgun (WGS) entry which is preliminary data.</text>
</comment>